<evidence type="ECO:0000313" key="2">
    <source>
        <dbReference type="EMBL" id="EKX44219.1"/>
    </source>
</evidence>
<reference evidence="4" key="2">
    <citation type="submission" date="2012-11" db="EMBL/GenBank/DDBJ databases">
        <authorList>
            <person name="Kuo A."/>
            <person name="Curtis B.A."/>
            <person name="Tanifuji G."/>
            <person name="Burki F."/>
            <person name="Gruber A."/>
            <person name="Irimia M."/>
            <person name="Maruyama S."/>
            <person name="Arias M.C."/>
            <person name="Ball S.G."/>
            <person name="Gile G.H."/>
            <person name="Hirakawa Y."/>
            <person name="Hopkins J.F."/>
            <person name="Rensing S.A."/>
            <person name="Schmutz J."/>
            <person name="Symeonidi A."/>
            <person name="Elias M."/>
            <person name="Eveleigh R.J."/>
            <person name="Herman E.K."/>
            <person name="Klute M.J."/>
            <person name="Nakayama T."/>
            <person name="Obornik M."/>
            <person name="Reyes-Prieto A."/>
            <person name="Armbrust E.V."/>
            <person name="Aves S.J."/>
            <person name="Beiko R.G."/>
            <person name="Coutinho P."/>
            <person name="Dacks J.B."/>
            <person name="Durnford D.G."/>
            <person name="Fast N.M."/>
            <person name="Green B.R."/>
            <person name="Grisdale C."/>
            <person name="Hempe F."/>
            <person name="Henrissat B."/>
            <person name="Hoppner M.P."/>
            <person name="Ishida K.-I."/>
            <person name="Kim E."/>
            <person name="Koreny L."/>
            <person name="Kroth P.G."/>
            <person name="Liu Y."/>
            <person name="Malik S.-B."/>
            <person name="Maier U.G."/>
            <person name="McRose D."/>
            <person name="Mock T."/>
            <person name="Neilson J.A."/>
            <person name="Onodera N.T."/>
            <person name="Poole A.M."/>
            <person name="Pritham E.J."/>
            <person name="Richards T.A."/>
            <person name="Rocap G."/>
            <person name="Roy S.W."/>
            <person name="Sarai C."/>
            <person name="Schaack S."/>
            <person name="Shirato S."/>
            <person name="Slamovits C.H."/>
            <person name="Spencer D.F."/>
            <person name="Suzuki S."/>
            <person name="Worden A.Z."/>
            <person name="Zauner S."/>
            <person name="Barry K."/>
            <person name="Bell C."/>
            <person name="Bharti A.K."/>
            <person name="Crow J.A."/>
            <person name="Grimwood J."/>
            <person name="Kramer R."/>
            <person name="Lindquist E."/>
            <person name="Lucas S."/>
            <person name="Salamov A."/>
            <person name="McFadden G.I."/>
            <person name="Lane C.E."/>
            <person name="Keeling P.J."/>
            <person name="Gray M.W."/>
            <person name="Grigoriev I.V."/>
            <person name="Archibald J.M."/>
        </authorList>
    </citation>
    <scope>NUCLEOTIDE SEQUENCE</scope>
    <source>
        <strain evidence="4">CCMP2712</strain>
    </source>
</reference>
<dbReference type="InterPro" id="IPR043151">
    <property type="entry name" value="BAH_sf"/>
</dbReference>
<feature type="non-terminal residue" evidence="2">
    <location>
        <position position="96"/>
    </location>
</feature>
<evidence type="ECO:0000259" key="1">
    <source>
        <dbReference type="PROSITE" id="PS51038"/>
    </source>
</evidence>
<name>L1J7Z4_GUITC</name>
<dbReference type="EMBL" id="JH993006">
    <property type="protein sequence ID" value="EKX44219.1"/>
    <property type="molecule type" value="Genomic_DNA"/>
</dbReference>
<evidence type="ECO:0000313" key="3">
    <source>
        <dbReference type="EnsemblProtists" id="EKX44219"/>
    </source>
</evidence>
<keyword evidence="4" id="KW-1185">Reference proteome</keyword>
<dbReference type="PROSITE" id="PS51038">
    <property type="entry name" value="BAH"/>
    <property type="match status" value="1"/>
</dbReference>
<sequence>MPMVTCRWFYRPSDLPASLREKWAMGLNKGANKKQKSFPEVFISNTIDENPIASVQGLCEILIYSETDESKSFMQDDDDEVVYTCCKRYDPQASLL</sequence>
<proteinExistence type="predicted"/>
<dbReference type="Gene3D" id="2.30.30.490">
    <property type="match status" value="1"/>
</dbReference>
<gene>
    <name evidence="2" type="ORF">GUITHDRAFT_153094</name>
</gene>
<dbReference type="KEGG" id="gtt:GUITHDRAFT_153094"/>
<dbReference type="PaxDb" id="55529-EKX44219"/>
<dbReference type="HOGENOM" id="CLU_2365995_0_0_1"/>
<dbReference type="InterPro" id="IPR001025">
    <property type="entry name" value="BAH_dom"/>
</dbReference>
<accession>L1J7Z4</accession>
<dbReference type="Proteomes" id="UP000011087">
    <property type="component" value="Unassembled WGS sequence"/>
</dbReference>
<dbReference type="GO" id="GO:0003682">
    <property type="term" value="F:chromatin binding"/>
    <property type="evidence" value="ECO:0007669"/>
    <property type="project" value="InterPro"/>
</dbReference>
<reference evidence="2 4" key="1">
    <citation type="journal article" date="2012" name="Nature">
        <title>Algal genomes reveal evolutionary mosaicism and the fate of nucleomorphs.</title>
        <authorList>
            <consortium name="DOE Joint Genome Institute"/>
            <person name="Curtis B.A."/>
            <person name="Tanifuji G."/>
            <person name="Burki F."/>
            <person name="Gruber A."/>
            <person name="Irimia M."/>
            <person name="Maruyama S."/>
            <person name="Arias M.C."/>
            <person name="Ball S.G."/>
            <person name="Gile G.H."/>
            <person name="Hirakawa Y."/>
            <person name="Hopkins J.F."/>
            <person name="Kuo A."/>
            <person name="Rensing S.A."/>
            <person name="Schmutz J."/>
            <person name="Symeonidi A."/>
            <person name="Elias M."/>
            <person name="Eveleigh R.J."/>
            <person name="Herman E.K."/>
            <person name="Klute M.J."/>
            <person name="Nakayama T."/>
            <person name="Obornik M."/>
            <person name="Reyes-Prieto A."/>
            <person name="Armbrust E.V."/>
            <person name="Aves S.J."/>
            <person name="Beiko R.G."/>
            <person name="Coutinho P."/>
            <person name="Dacks J.B."/>
            <person name="Durnford D.G."/>
            <person name="Fast N.M."/>
            <person name="Green B.R."/>
            <person name="Grisdale C.J."/>
            <person name="Hempel F."/>
            <person name="Henrissat B."/>
            <person name="Hoppner M.P."/>
            <person name="Ishida K."/>
            <person name="Kim E."/>
            <person name="Koreny L."/>
            <person name="Kroth P.G."/>
            <person name="Liu Y."/>
            <person name="Malik S.B."/>
            <person name="Maier U.G."/>
            <person name="McRose D."/>
            <person name="Mock T."/>
            <person name="Neilson J.A."/>
            <person name="Onodera N.T."/>
            <person name="Poole A.M."/>
            <person name="Pritham E.J."/>
            <person name="Richards T.A."/>
            <person name="Rocap G."/>
            <person name="Roy S.W."/>
            <person name="Sarai C."/>
            <person name="Schaack S."/>
            <person name="Shirato S."/>
            <person name="Slamovits C.H."/>
            <person name="Spencer D.F."/>
            <person name="Suzuki S."/>
            <person name="Worden A.Z."/>
            <person name="Zauner S."/>
            <person name="Barry K."/>
            <person name="Bell C."/>
            <person name="Bharti A.K."/>
            <person name="Crow J.A."/>
            <person name="Grimwood J."/>
            <person name="Kramer R."/>
            <person name="Lindquist E."/>
            <person name="Lucas S."/>
            <person name="Salamov A."/>
            <person name="McFadden G.I."/>
            <person name="Lane C.E."/>
            <person name="Keeling P.J."/>
            <person name="Gray M.W."/>
            <person name="Grigoriev I.V."/>
            <person name="Archibald J.M."/>
        </authorList>
    </citation>
    <scope>NUCLEOTIDE SEQUENCE</scope>
    <source>
        <strain evidence="2 4">CCMP2712</strain>
    </source>
</reference>
<evidence type="ECO:0000313" key="4">
    <source>
        <dbReference type="Proteomes" id="UP000011087"/>
    </source>
</evidence>
<feature type="domain" description="BAH" evidence="1">
    <location>
        <begin position="1"/>
        <end position="96"/>
    </location>
</feature>
<dbReference type="RefSeq" id="XP_005831199.1">
    <property type="nucleotide sequence ID" value="XM_005831142.1"/>
</dbReference>
<dbReference type="Pfam" id="PF01426">
    <property type="entry name" value="BAH"/>
    <property type="match status" value="1"/>
</dbReference>
<dbReference type="GeneID" id="17300783"/>
<dbReference type="AlphaFoldDB" id="L1J7Z4"/>
<dbReference type="CDD" id="cd04370">
    <property type="entry name" value="BAH"/>
    <property type="match status" value="1"/>
</dbReference>
<dbReference type="EnsemblProtists" id="EKX44219">
    <property type="protein sequence ID" value="EKX44219"/>
    <property type="gene ID" value="GUITHDRAFT_153094"/>
</dbReference>
<protein>
    <recommendedName>
        <fullName evidence="1">BAH domain-containing protein</fullName>
    </recommendedName>
</protein>
<organism evidence="2">
    <name type="scientific">Guillardia theta (strain CCMP2712)</name>
    <name type="common">Cryptophyte</name>
    <dbReference type="NCBI Taxonomy" id="905079"/>
    <lineage>
        <taxon>Eukaryota</taxon>
        <taxon>Cryptophyceae</taxon>
        <taxon>Pyrenomonadales</taxon>
        <taxon>Geminigeraceae</taxon>
        <taxon>Guillardia</taxon>
    </lineage>
</organism>
<reference evidence="3" key="3">
    <citation type="submission" date="2016-03" db="UniProtKB">
        <authorList>
            <consortium name="EnsemblProtists"/>
        </authorList>
    </citation>
    <scope>IDENTIFICATION</scope>
</reference>